<evidence type="ECO:0000313" key="1">
    <source>
        <dbReference type="EMBL" id="VXD07133.1"/>
    </source>
</evidence>
<dbReference type="RefSeq" id="WP_070570580.1">
    <property type="nucleotide sequence ID" value="NZ_CP068086.1"/>
</dbReference>
<dbReference type="GeneID" id="97180126"/>
<organism evidence="1 2">
    <name type="scientific">Sphingobacterium multivorum</name>
    <dbReference type="NCBI Taxonomy" id="28454"/>
    <lineage>
        <taxon>Bacteria</taxon>
        <taxon>Pseudomonadati</taxon>
        <taxon>Bacteroidota</taxon>
        <taxon>Sphingobacteriia</taxon>
        <taxon>Sphingobacteriales</taxon>
        <taxon>Sphingobacteriaceae</taxon>
        <taxon>Sphingobacterium</taxon>
    </lineage>
</organism>
<name>A0A654DN01_SPHMU</name>
<sequence length="66" mass="7492">MIHIPVVVWIQSQIEDIDRNEIILAGLFPSLKIDTLCMLFLPSDELLRPEECLGLNGGGYSKIFEF</sequence>
<dbReference type="Proteomes" id="UP000432350">
    <property type="component" value="Unassembled WGS sequence"/>
</dbReference>
<reference evidence="1 2" key="1">
    <citation type="submission" date="2019-10" db="EMBL/GenBank/DDBJ databases">
        <authorList>
            <person name="Karimi E."/>
        </authorList>
    </citation>
    <scope>NUCLEOTIDE SEQUENCE [LARGE SCALE GENOMIC DNA]</scope>
    <source>
        <strain evidence="1">Sphingobacterium sp. 8BC</strain>
    </source>
</reference>
<protein>
    <submittedName>
        <fullName evidence="1">Uncharacterized protein</fullName>
    </submittedName>
</protein>
<accession>A0A654DN01</accession>
<gene>
    <name evidence="1" type="ORF">SPHINGO8BC_80058</name>
</gene>
<evidence type="ECO:0000313" key="2">
    <source>
        <dbReference type="Proteomes" id="UP000432350"/>
    </source>
</evidence>
<proteinExistence type="predicted"/>
<dbReference type="EMBL" id="CABWMV010000027">
    <property type="protein sequence ID" value="VXD07133.1"/>
    <property type="molecule type" value="Genomic_DNA"/>
</dbReference>
<dbReference type="AlphaFoldDB" id="A0A654DN01"/>